<protein>
    <recommendedName>
        <fullName evidence="1">Serine/threonine-protein phosphatase</fullName>
        <ecNumber evidence="1">3.1.3.16</ecNumber>
    </recommendedName>
</protein>
<dbReference type="GO" id="GO:0005737">
    <property type="term" value="C:cytoplasm"/>
    <property type="evidence" value="ECO:0007669"/>
    <property type="project" value="TreeGrafter"/>
</dbReference>
<dbReference type="GO" id="GO:0004722">
    <property type="term" value="F:protein serine/threonine phosphatase activity"/>
    <property type="evidence" value="ECO:0007669"/>
    <property type="project" value="UniProtKB-EC"/>
</dbReference>
<dbReference type="EMBL" id="JAHQIW010003861">
    <property type="protein sequence ID" value="KAJ1360429.1"/>
    <property type="molecule type" value="Genomic_DNA"/>
</dbReference>
<feature type="domain" description="Serine/threonine specific protein phosphatases" evidence="2">
    <location>
        <begin position="122"/>
        <end position="127"/>
    </location>
</feature>
<dbReference type="SUPFAM" id="SSF56300">
    <property type="entry name" value="Metallo-dependent phosphatases"/>
    <property type="match status" value="1"/>
</dbReference>
<dbReference type="InterPro" id="IPR006186">
    <property type="entry name" value="Ser/Thr-sp_prot-phosphatase"/>
</dbReference>
<comment type="caution">
    <text evidence="3">The sequence shown here is derived from an EMBL/GenBank/DDBJ whole genome shotgun (WGS) entry which is preliminary data.</text>
</comment>
<dbReference type="InterPro" id="IPR004843">
    <property type="entry name" value="Calcineurin-like_PHP"/>
</dbReference>
<gene>
    <name evidence="3" type="ORF">KIN20_019394</name>
</gene>
<comment type="catalytic activity">
    <reaction evidence="1">
        <text>O-phospho-L-threonyl-[protein] + H2O = L-threonyl-[protein] + phosphate</text>
        <dbReference type="Rhea" id="RHEA:47004"/>
        <dbReference type="Rhea" id="RHEA-COMP:11060"/>
        <dbReference type="Rhea" id="RHEA-COMP:11605"/>
        <dbReference type="ChEBI" id="CHEBI:15377"/>
        <dbReference type="ChEBI" id="CHEBI:30013"/>
        <dbReference type="ChEBI" id="CHEBI:43474"/>
        <dbReference type="ChEBI" id="CHEBI:61977"/>
        <dbReference type="EC" id="3.1.3.16"/>
    </reaction>
</comment>
<dbReference type="PANTHER" id="PTHR11668">
    <property type="entry name" value="SERINE/THREONINE PROTEIN PHOSPHATASE"/>
    <property type="match status" value="1"/>
</dbReference>
<dbReference type="SMART" id="SM00156">
    <property type="entry name" value="PP2Ac"/>
    <property type="match status" value="1"/>
</dbReference>
<evidence type="ECO:0000256" key="1">
    <source>
        <dbReference type="RuleBase" id="RU004273"/>
    </source>
</evidence>
<dbReference type="EC" id="3.1.3.16" evidence="1"/>
<dbReference type="InterPro" id="IPR050341">
    <property type="entry name" value="PP1_catalytic_subunit"/>
</dbReference>
<evidence type="ECO:0000259" key="2">
    <source>
        <dbReference type="PROSITE" id="PS00125"/>
    </source>
</evidence>
<dbReference type="PROSITE" id="PS00125">
    <property type="entry name" value="SER_THR_PHOSPHATASE"/>
    <property type="match status" value="1"/>
</dbReference>
<accession>A0AAD5QSW4</accession>
<dbReference type="Pfam" id="PF00149">
    <property type="entry name" value="Metallophos"/>
    <property type="match status" value="1"/>
</dbReference>
<dbReference type="AlphaFoldDB" id="A0AAD5QSW4"/>
<organism evidence="3 4">
    <name type="scientific">Parelaphostrongylus tenuis</name>
    <name type="common">Meningeal worm</name>
    <dbReference type="NCBI Taxonomy" id="148309"/>
    <lineage>
        <taxon>Eukaryota</taxon>
        <taxon>Metazoa</taxon>
        <taxon>Ecdysozoa</taxon>
        <taxon>Nematoda</taxon>
        <taxon>Chromadorea</taxon>
        <taxon>Rhabditida</taxon>
        <taxon>Rhabditina</taxon>
        <taxon>Rhabditomorpha</taxon>
        <taxon>Strongyloidea</taxon>
        <taxon>Metastrongylidae</taxon>
        <taxon>Parelaphostrongylus</taxon>
    </lineage>
</organism>
<keyword evidence="1" id="KW-0378">Hydrolase</keyword>
<dbReference type="Proteomes" id="UP001196413">
    <property type="component" value="Unassembled WGS sequence"/>
</dbReference>
<keyword evidence="4" id="KW-1185">Reference proteome</keyword>
<comment type="similarity">
    <text evidence="1">Belongs to the PPP phosphatase family.</text>
</comment>
<evidence type="ECO:0000313" key="4">
    <source>
        <dbReference type="Proteomes" id="UP001196413"/>
    </source>
</evidence>
<proteinExistence type="inferred from homology"/>
<dbReference type="PRINTS" id="PR00114">
    <property type="entry name" value="STPHPHTASE"/>
</dbReference>
<reference evidence="3" key="1">
    <citation type="submission" date="2021-06" db="EMBL/GenBank/DDBJ databases">
        <title>Parelaphostrongylus tenuis whole genome reference sequence.</title>
        <authorList>
            <person name="Garwood T.J."/>
            <person name="Larsen P.A."/>
            <person name="Fountain-Jones N.M."/>
            <person name="Garbe J.R."/>
            <person name="Macchietto M.G."/>
            <person name="Kania S.A."/>
            <person name="Gerhold R.W."/>
            <person name="Richards J.E."/>
            <person name="Wolf T.M."/>
        </authorList>
    </citation>
    <scope>NUCLEOTIDE SEQUENCE</scope>
    <source>
        <strain evidence="3">MNPRO001-30</strain>
        <tissue evidence="3">Meninges</tissue>
    </source>
</reference>
<dbReference type="PANTHER" id="PTHR11668:SF199">
    <property type="entry name" value="SERINE_THREONINE-PROTEIN PHOSPHATASE"/>
    <property type="match status" value="1"/>
</dbReference>
<dbReference type="InterPro" id="IPR029052">
    <property type="entry name" value="Metallo-depent_PP-like"/>
</dbReference>
<evidence type="ECO:0000313" key="3">
    <source>
        <dbReference type="EMBL" id="KAJ1360429.1"/>
    </source>
</evidence>
<dbReference type="GO" id="GO:0005634">
    <property type="term" value="C:nucleus"/>
    <property type="evidence" value="ECO:0007669"/>
    <property type="project" value="TreeGrafter"/>
</dbReference>
<name>A0AAD5QSW4_PARTN</name>
<sequence length="323" mass="36454">MRIANPYRLFHYTSSDKEINMNLDQVIRDHFASGPVDHIYSFSFLLELFYRAEESLSRQPSLLEVTSPVVVVGDIHGQNVAGLSKTRYLFLGDYVDRGRNSMEVLVLLLALQIQLPCHFFLLRGNHEIRSVNKSYGFYANLRLRFPDGNESEILLDAVAKVYAQLPLAALLCEKILCLHGGLSPKLQSINDIRKIKRGSIEPTGLVEDLLWSDPSPLCTGFKTNTDRGCSYIFGNDVIAERCAKLGILMIVRGHQAVDEGFEITNDGKVVTLFSAPGYQDHYVNKGAVMMVGLSELKPNLAIEKRIQEWKTHSEQKTVFRYLD</sequence>
<dbReference type="Gene3D" id="3.60.21.10">
    <property type="match status" value="1"/>
</dbReference>